<evidence type="ECO:0000259" key="8">
    <source>
        <dbReference type="Pfam" id="PF11967"/>
    </source>
</evidence>
<dbReference type="PANTHER" id="PTHR33991">
    <property type="entry name" value="DNA REPAIR PROTEIN RECO"/>
    <property type="match status" value="1"/>
</dbReference>
<organism evidence="9 10">
    <name type="scientific">Methylophilales bacterium HTCC2181</name>
    <dbReference type="NCBI Taxonomy" id="383631"/>
    <lineage>
        <taxon>Bacteria</taxon>
        <taxon>Pseudomonadati</taxon>
        <taxon>Pseudomonadota</taxon>
        <taxon>Betaproteobacteria</taxon>
        <taxon>Nitrosomonadales</taxon>
        <taxon>OM43 clade</taxon>
    </lineage>
</organism>
<comment type="caution">
    <text evidence="9">The sequence shown here is derived from an EMBL/GenBank/DDBJ whole genome shotgun (WGS) entry which is preliminary data.</text>
</comment>
<dbReference type="InterPro" id="IPR012340">
    <property type="entry name" value="NA-bd_OB-fold"/>
</dbReference>
<feature type="domain" description="DNA replication/recombination mediator RecO N-terminal" evidence="8">
    <location>
        <begin position="10"/>
        <end position="83"/>
    </location>
</feature>
<evidence type="ECO:0000256" key="6">
    <source>
        <dbReference type="ARBA" id="ARBA00033409"/>
    </source>
</evidence>
<accession>A0P648</accession>
<evidence type="ECO:0000313" key="9">
    <source>
        <dbReference type="EMBL" id="EAV47008.1"/>
    </source>
</evidence>
<evidence type="ECO:0000256" key="4">
    <source>
        <dbReference type="ARBA" id="ARBA00023172"/>
    </source>
</evidence>
<evidence type="ECO:0000256" key="3">
    <source>
        <dbReference type="ARBA" id="ARBA00022763"/>
    </source>
</evidence>
<reference evidence="9 10" key="1">
    <citation type="submission" date="2006-11" db="EMBL/GenBank/DDBJ databases">
        <authorList>
            <person name="Giovannoni S."/>
            <person name="Vergin K."/>
            <person name="Ferriera S."/>
            <person name="Johnson J."/>
            <person name="Kravitz S."/>
            <person name="Beeson K."/>
            <person name="Sutton G."/>
            <person name="Rogers Y.-H."/>
            <person name="Friedman R."/>
            <person name="Frazier M."/>
            <person name="Venter J.C."/>
        </authorList>
    </citation>
    <scope>NUCLEOTIDE SEQUENCE [LARGE SCALE GENOMIC DNA]</scope>
    <source>
        <strain evidence="9 10">HTCC2181</strain>
    </source>
</reference>
<keyword evidence="4 7" id="KW-0233">DNA recombination</keyword>
<dbReference type="EMBL" id="AAUX01000001">
    <property type="protein sequence ID" value="EAV47008.1"/>
    <property type="molecule type" value="Genomic_DNA"/>
</dbReference>
<dbReference type="NCBIfam" id="TIGR00613">
    <property type="entry name" value="reco"/>
    <property type="match status" value="1"/>
</dbReference>
<keyword evidence="3 7" id="KW-0227">DNA damage</keyword>
<comment type="similarity">
    <text evidence="1 7">Belongs to the RecO family.</text>
</comment>
<evidence type="ECO:0000256" key="2">
    <source>
        <dbReference type="ARBA" id="ARBA00021310"/>
    </source>
</evidence>
<dbReference type="Gene3D" id="2.40.50.140">
    <property type="entry name" value="Nucleic acid-binding proteins"/>
    <property type="match status" value="1"/>
</dbReference>
<dbReference type="Proteomes" id="UP000054262">
    <property type="component" value="Unassembled WGS sequence"/>
</dbReference>
<dbReference type="GO" id="GO:0043590">
    <property type="term" value="C:bacterial nucleoid"/>
    <property type="evidence" value="ECO:0007669"/>
    <property type="project" value="TreeGrafter"/>
</dbReference>
<dbReference type="Pfam" id="PF02565">
    <property type="entry name" value="RecO_C"/>
    <property type="match status" value="1"/>
</dbReference>
<dbReference type="SUPFAM" id="SSF50249">
    <property type="entry name" value="Nucleic acid-binding proteins"/>
    <property type="match status" value="1"/>
</dbReference>
<dbReference type="PANTHER" id="PTHR33991:SF1">
    <property type="entry name" value="DNA REPAIR PROTEIN RECO"/>
    <property type="match status" value="1"/>
</dbReference>
<gene>
    <name evidence="7 9" type="primary">recO</name>
    <name evidence="9" type="ORF">MB2181_03005</name>
</gene>
<sequence>MASASKKENQNIYILHTYPFKETSLIVEMLSKEFGRIAVAAKGARRPRSSLRGMLLPLQPLQATWSGLNELKTLHSIEWSDQFLSIEGDALICGFYLNELMMRLLPKDDPHPALYDHYHQAVLALSKNKGLSVTLRRFELRLLQELGYQVPLNNDIHGRIIDFDKTYIYHADSGPLEGKGLEGSVEISGKTLIDMAADNYQDPLTEKQSKQLMRYLINHYTGDKPLHSKQLFMAAGE</sequence>
<proteinExistence type="inferred from homology"/>
<dbReference type="SUPFAM" id="SSF57863">
    <property type="entry name" value="ArfGap/RecO-like zinc finger"/>
    <property type="match status" value="1"/>
</dbReference>
<dbReference type="HAMAP" id="MF_00201">
    <property type="entry name" value="RecO"/>
    <property type="match status" value="1"/>
</dbReference>
<dbReference type="InterPro" id="IPR037278">
    <property type="entry name" value="ARFGAP/RecO"/>
</dbReference>
<protein>
    <recommendedName>
        <fullName evidence="2 7">DNA repair protein RecO</fullName>
    </recommendedName>
    <alternativeName>
        <fullName evidence="6 7">Recombination protein O</fullName>
    </alternativeName>
</protein>
<evidence type="ECO:0000256" key="5">
    <source>
        <dbReference type="ARBA" id="ARBA00023204"/>
    </source>
</evidence>
<name>A0P648_9PROT</name>
<dbReference type="InterPro" id="IPR042242">
    <property type="entry name" value="RecO_C"/>
</dbReference>
<dbReference type="InterPro" id="IPR003717">
    <property type="entry name" value="RecO"/>
</dbReference>
<dbReference type="AlphaFoldDB" id="A0P648"/>
<dbReference type="GO" id="GO:0006302">
    <property type="term" value="P:double-strand break repair"/>
    <property type="evidence" value="ECO:0007669"/>
    <property type="project" value="TreeGrafter"/>
</dbReference>
<keyword evidence="10" id="KW-1185">Reference proteome</keyword>
<dbReference type="Pfam" id="PF11967">
    <property type="entry name" value="RecO_N"/>
    <property type="match status" value="1"/>
</dbReference>
<dbReference type="InterPro" id="IPR022572">
    <property type="entry name" value="DNA_rep/recomb_RecO_N"/>
</dbReference>
<comment type="function">
    <text evidence="7">Involved in DNA repair and RecF pathway recombination.</text>
</comment>
<keyword evidence="5 7" id="KW-0234">DNA repair</keyword>
<dbReference type="GO" id="GO:0006310">
    <property type="term" value="P:DNA recombination"/>
    <property type="evidence" value="ECO:0007669"/>
    <property type="project" value="UniProtKB-UniRule"/>
</dbReference>
<dbReference type="OrthoDB" id="9804792at2"/>
<dbReference type="Gene3D" id="1.20.1440.120">
    <property type="entry name" value="Recombination protein O, C-terminal domain"/>
    <property type="match status" value="1"/>
</dbReference>
<evidence type="ECO:0000256" key="7">
    <source>
        <dbReference type="HAMAP-Rule" id="MF_00201"/>
    </source>
</evidence>
<evidence type="ECO:0000256" key="1">
    <source>
        <dbReference type="ARBA" id="ARBA00007452"/>
    </source>
</evidence>
<evidence type="ECO:0000313" key="10">
    <source>
        <dbReference type="Proteomes" id="UP000054262"/>
    </source>
</evidence>